<comment type="caution">
    <text evidence="2">The sequence shown here is derived from an EMBL/GenBank/DDBJ whole genome shotgun (WGS) entry which is preliminary data.</text>
</comment>
<feature type="transmembrane region" description="Helical" evidence="1">
    <location>
        <begin position="77"/>
        <end position="98"/>
    </location>
</feature>
<proteinExistence type="predicted"/>
<feature type="transmembrane region" description="Helical" evidence="1">
    <location>
        <begin position="153"/>
        <end position="176"/>
    </location>
</feature>
<dbReference type="EMBL" id="JADYXP020000005">
    <property type="protein sequence ID" value="KAL0124040.1"/>
    <property type="molecule type" value="Genomic_DNA"/>
</dbReference>
<keyword evidence="1" id="KW-1133">Transmembrane helix</keyword>
<protein>
    <recommendedName>
        <fullName evidence="4">Transmembrane protein</fullName>
    </recommendedName>
</protein>
<sequence>MILRDMCIWKSALLDAYFSLLSIETVSPILSRPRTVSHSLSLRYPSSYFDSSAPKVVSSIESIVGCQNAAAQVPREYLSAGLNNCILIIVAVTLIVYFFPCWRKLFWNFSWLELALNTELVAFVADDDFLTRTLFLSLPCFLFTLFKSISFCFFLFLSLCLSLYLSILLTVVLFSLPCVRRSFKRANELDQSEFFHAPRNDSFYRAVGLSSFILPPRYLALVVSQSFATFLRWLRSSLRRSNATLRMYFSFAREPHRVSTSFTSAFAVSRSTDDLNATLRS</sequence>
<organism evidence="2 3">
    <name type="scientific">Cardiocondyla obscurior</name>
    <dbReference type="NCBI Taxonomy" id="286306"/>
    <lineage>
        <taxon>Eukaryota</taxon>
        <taxon>Metazoa</taxon>
        <taxon>Ecdysozoa</taxon>
        <taxon>Arthropoda</taxon>
        <taxon>Hexapoda</taxon>
        <taxon>Insecta</taxon>
        <taxon>Pterygota</taxon>
        <taxon>Neoptera</taxon>
        <taxon>Endopterygota</taxon>
        <taxon>Hymenoptera</taxon>
        <taxon>Apocrita</taxon>
        <taxon>Aculeata</taxon>
        <taxon>Formicoidea</taxon>
        <taxon>Formicidae</taxon>
        <taxon>Myrmicinae</taxon>
        <taxon>Cardiocondyla</taxon>
    </lineage>
</organism>
<evidence type="ECO:0000256" key="1">
    <source>
        <dbReference type="SAM" id="Phobius"/>
    </source>
</evidence>
<evidence type="ECO:0000313" key="2">
    <source>
        <dbReference type="EMBL" id="KAL0124040.1"/>
    </source>
</evidence>
<keyword evidence="1" id="KW-0812">Transmembrane</keyword>
<evidence type="ECO:0008006" key="4">
    <source>
        <dbReference type="Google" id="ProtNLM"/>
    </source>
</evidence>
<feature type="transmembrane region" description="Helical" evidence="1">
    <location>
        <begin position="129"/>
        <end position="146"/>
    </location>
</feature>
<dbReference type="Proteomes" id="UP001430953">
    <property type="component" value="Unassembled WGS sequence"/>
</dbReference>
<dbReference type="AlphaFoldDB" id="A0AAW2G8V7"/>
<keyword evidence="1" id="KW-0472">Membrane</keyword>
<keyword evidence="3" id="KW-1185">Reference proteome</keyword>
<name>A0AAW2G8V7_9HYME</name>
<gene>
    <name evidence="2" type="ORF">PUN28_006080</name>
</gene>
<accession>A0AAW2G8V7</accession>
<reference evidence="2 3" key="1">
    <citation type="submission" date="2023-03" db="EMBL/GenBank/DDBJ databases">
        <title>High recombination rates correlate with genetic variation in Cardiocondyla obscurior ants.</title>
        <authorList>
            <person name="Errbii M."/>
        </authorList>
    </citation>
    <scope>NUCLEOTIDE SEQUENCE [LARGE SCALE GENOMIC DNA]</scope>
    <source>
        <strain evidence="2">Alpha-2009</strain>
        <tissue evidence="2">Whole body</tissue>
    </source>
</reference>
<evidence type="ECO:0000313" key="3">
    <source>
        <dbReference type="Proteomes" id="UP001430953"/>
    </source>
</evidence>